<evidence type="ECO:0000313" key="2">
    <source>
        <dbReference type="Proteomes" id="UP000182235"/>
    </source>
</evidence>
<dbReference type="SUPFAM" id="SSF63829">
    <property type="entry name" value="Calcium-dependent phosphotriesterase"/>
    <property type="match status" value="1"/>
</dbReference>
<dbReference type="AlphaFoldDB" id="A0A1J9QHL6"/>
<dbReference type="InterPro" id="IPR011042">
    <property type="entry name" value="6-blade_b-propeller_TolB-like"/>
</dbReference>
<dbReference type="EMBL" id="LGRN01000203">
    <property type="protein sequence ID" value="OJD14693.1"/>
    <property type="molecule type" value="Genomic_DNA"/>
</dbReference>
<protein>
    <recommendedName>
        <fullName evidence="3">SMP-30/Gluconolactonase/LRE-like region domain-containing protein</fullName>
    </recommendedName>
</protein>
<comment type="caution">
    <text evidence="1">The sequence shown here is derived from an EMBL/GenBank/DDBJ whole genome shotgun (WGS) entry which is preliminary data.</text>
</comment>
<organism evidence="1 2">
    <name type="scientific">Emergomyces pasteurianus Ep9510</name>
    <dbReference type="NCBI Taxonomy" id="1447872"/>
    <lineage>
        <taxon>Eukaryota</taxon>
        <taxon>Fungi</taxon>
        <taxon>Dikarya</taxon>
        <taxon>Ascomycota</taxon>
        <taxon>Pezizomycotina</taxon>
        <taxon>Eurotiomycetes</taxon>
        <taxon>Eurotiomycetidae</taxon>
        <taxon>Onygenales</taxon>
        <taxon>Ajellomycetaceae</taxon>
        <taxon>Emergomyces</taxon>
    </lineage>
</organism>
<proteinExistence type="predicted"/>
<accession>A0A1J9QHL6</accession>
<dbReference type="Gene3D" id="2.120.10.30">
    <property type="entry name" value="TolB, C-terminal domain"/>
    <property type="match status" value="1"/>
</dbReference>
<dbReference type="STRING" id="1447872.A0A1J9QHL6"/>
<name>A0A1J9QHL6_9EURO</name>
<gene>
    <name evidence="1" type="ORF">AJ78_04984</name>
</gene>
<reference evidence="1 2" key="1">
    <citation type="submission" date="2015-07" db="EMBL/GenBank/DDBJ databases">
        <title>Emmonsia species relationships and genome sequence.</title>
        <authorList>
            <consortium name="The Broad Institute Genomics Platform"/>
            <person name="Cuomo C.A."/>
            <person name="Munoz J.F."/>
            <person name="Imamovic A."/>
            <person name="Priest M.E."/>
            <person name="Young S."/>
            <person name="Clay O.K."/>
            <person name="McEwen J.G."/>
        </authorList>
    </citation>
    <scope>NUCLEOTIDE SEQUENCE [LARGE SCALE GENOMIC DNA]</scope>
    <source>
        <strain evidence="1 2">UAMH 9510</strain>
    </source>
</reference>
<dbReference type="OrthoDB" id="423498at2759"/>
<keyword evidence="2" id="KW-1185">Reference proteome</keyword>
<evidence type="ECO:0000313" key="1">
    <source>
        <dbReference type="EMBL" id="OJD14693.1"/>
    </source>
</evidence>
<sequence length="88" mass="9200">MAIGTCSDIDGMRTDVDGNLYATLNGEGKVLQTILTTGVKSPINVELGGKDGKTLFTIGKCEDNSEVGCAASFQVDKAGRTFVELNKA</sequence>
<evidence type="ECO:0008006" key="3">
    <source>
        <dbReference type="Google" id="ProtNLM"/>
    </source>
</evidence>
<dbReference type="VEuPathDB" id="FungiDB:AJ78_04984"/>
<dbReference type="Proteomes" id="UP000182235">
    <property type="component" value="Unassembled WGS sequence"/>
</dbReference>